<dbReference type="AlphaFoldDB" id="A0ABD1YVG5"/>
<reference evidence="1 2" key="1">
    <citation type="submission" date="2024-09" db="EMBL/GenBank/DDBJ databases">
        <title>Chromosome-scale assembly of Riccia fluitans.</title>
        <authorList>
            <person name="Paukszto L."/>
            <person name="Sawicki J."/>
            <person name="Karawczyk K."/>
            <person name="Piernik-Szablinska J."/>
            <person name="Szczecinska M."/>
            <person name="Mazdziarz M."/>
        </authorList>
    </citation>
    <scope>NUCLEOTIDE SEQUENCE [LARGE SCALE GENOMIC DNA]</scope>
    <source>
        <strain evidence="1">Rf_01</strain>
        <tissue evidence="1">Aerial parts of the thallus</tissue>
    </source>
</reference>
<protein>
    <submittedName>
        <fullName evidence="1">Uncharacterized protein</fullName>
    </submittedName>
</protein>
<comment type="caution">
    <text evidence="1">The sequence shown here is derived from an EMBL/GenBank/DDBJ whole genome shotgun (WGS) entry which is preliminary data.</text>
</comment>
<sequence>MSGAGDAATTCCTCFNLLSFNHLQAEHRRPLLFTWHDGLGRGVKYWARRPGDPSLILSAGALSYSINPWRLIMSHPMRTETDGNCTDPRVRKRLSVSIPTSIAIYLIRALTHRDELHLE</sequence>
<evidence type="ECO:0000313" key="1">
    <source>
        <dbReference type="EMBL" id="KAL2633789.1"/>
    </source>
</evidence>
<gene>
    <name evidence="1" type="ORF">R1flu_005268</name>
</gene>
<proteinExistence type="predicted"/>
<keyword evidence="2" id="KW-1185">Reference proteome</keyword>
<evidence type="ECO:0000313" key="2">
    <source>
        <dbReference type="Proteomes" id="UP001605036"/>
    </source>
</evidence>
<organism evidence="1 2">
    <name type="scientific">Riccia fluitans</name>
    <dbReference type="NCBI Taxonomy" id="41844"/>
    <lineage>
        <taxon>Eukaryota</taxon>
        <taxon>Viridiplantae</taxon>
        <taxon>Streptophyta</taxon>
        <taxon>Embryophyta</taxon>
        <taxon>Marchantiophyta</taxon>
        <taxon>Marchantiopsida</taxon>
        <taxon>Marchantiidae</taxon>
        <taxon>Marchantiales</taxon>
        <taxon>Ricciaceae</taxon>
        <taxon>Riccia</taxon>
    </lineage>
</organism>
<accession>A0ABD1YVG5</accession>
<name>A0ABD1YVG5_9MARC</name>
<dbReference type="Proteomes" id="UP001605036">
    <property type="component" value="Unassembled WGS sequence"/>
</dbReference>
<dbReference type="EMBL" id="JBHFFA010000003">
    <property type="protein sequence ID" value="KAL2633789.1"/>
    <property type="molecule type" value="Genomic_DNA"/>
</dbReference>